<reference evidence="12 13" key="1">
    <citation type="submission" date="2019-03" db="EMBL/GenBank/DDBJ databases">
        <title>Genomic Encyclopedia of Type Strains, Phase IV (KMG-IV): sequencing the most valuable type-strain genomes for metagenomic binning, comparative biology and taxonomic classification.</title>
        <authorList>
            <person name="Goeker M."/>
        </authorList>
    </citation>
    <scope>NUCLEOTIDE SEQUENCE [LARGE SCALE GENOMIC DNA]</scope>
    <source>
        <strain evidence="12 13">DSM 26377</strain>
    </source>
</reference>
<dbReference type="GO" id="GO:0006879">
    <property type="term" value="P:intracellular iron ion homeostasis"/>
    <property type="evidence" value="ECO:0007669"/>
    <property type="project" value="UniProtKB-KW"/>
</dbReference>
<dbReference type="InterPro" id="IPR002024">
    <property type="entry name" value="Bacterioferritin"/>
</dbReference>
<dbReference type="PRINTS" id="PR00601">
    <property type="entry name" value="BACFERRITIN"/>
</dbReference>
<dbReference type="PANTHER" id="PTHR30295">
    <property type="entry name" value="BACTERIOFERRITIN"/>
    <property type="match status" value="1"/>
</dbReference>
<evidence type="ECO:0000259" key="11">
    <source>
        <dbReference type="PROSITE" id="PS50905"/>
    </source>
</evidence>
<protein>
    <recommendedName>
        <fullName evidence="8 10">Bacterioferritin</fullName>
        <ecNumber evidence="8">1.16.3.1</ecNumber>
    </recommendedName>
</protein>
<dbReference type="Gene3D" id="1.20.1260.10">
    <property type="match status" value="1"/>
</dbReference>
<dbReference type="PIRSF" id="PIRSF002560">
    <property type="entry name" value="Bacterioferritin"/>
    <property type="match status" value="1"/>
</dbReference>
<dbReference type="GO" id="GO:0005829">
    <property type="term" value="C:cytosol"/>
    <property type="evidence" value="ECO:0007669"/>
    <property type="project" value="TreeGrafter"/>
</dbReference>
<dbReference type="OrthoDB" id="9800505at2"/>
<dbReference type="EC" id="1.16.3.1" evidence="8"/>
<dbReference type="Pfam" id="PF00210">
    <property type="entry name" value="Ferritin"/>
    <property type="match status" value="1"/>
</dbReference>
<comment type="cofactor">
    <cofactor evidence="1">
        <name>heme b</name>
        <dbReference type="ChEBI" id="CHEBI:60344"/>
    </cofactor>
</comment>
<evidence type="ECO:0000256" key="8">
    <source>
        <dbReference type="PIRNR" id="PIRNR002560"/>
    </source>
</evidence>
<comment type="catalytic activity">
    <reaction evidence="7">
        <text>Fe(2+)(in) = Fe(2+)(out)</text>
        <dbReference type="Rhea" id="RHEA:28486"/>
        <dbReference type="ChEBI" id="CHEBI:29033"/>
    </reaction>
</comment>
<name>A0A4V3URZ4_9GAMM</name>
<feature type="binding site" description="axial binding residue" evidence="9">
    <location>
        <position position="52"/>
    </location>
    <ligand>
        <name>heme b</name>
        <dbReference type="ChEBI" id="CHEBI:60344"/>
        <note>ligand shared between dimeric partners</note>
    </ligand>
    <ligandPart>
        <name>Fe</name>
        <dbReference type="ChEBI" id="CHEBI:18248"/>
    </ligandPart>
</feature>
<gene>
    <name evidence="12" type="ORF">DFR24_4641</name>
</gene>
<dbReference type="InterPro" id="IPR012347">
    <property type="entry name" value="Ferritin-like"/>
</dbReference>
<dbReference type="CDD" id="cd00907">
    <property type="entry name" value="Bacterioferritin"/>
    <property type="match status" value="1"/>
</dbReference>
<keyword evidence="13" id="KW-1185">Reference proteome</keyword>
<evidence type="ECO:0000256" key="9">
    <source>
        <dbReference type="PIRSR" id="PIRSR002560-1"/>
    </source>
</evidence>
<keyword evidence="6 8" id="KW-0408">Iron</keyword>
<dbReference type="GO" id="GO:0140315">
    <property type="term" value="F:iron ion sequestering activity"/>
    <property type="evidence" value="ECO:0007669"/>
    <property type="project" value="UniProtKB-ARBA"/>
</dbReference>
<dbReference type="EMBL" id="SOBT01000012">
    <property type="protein sequence ID" value="TDU24374.1"/>
    <property type="molecule type" value="Genomic_DNA"/>
</dbReference>
<organism evidence="12 13">
    <name type="scientific">Panacagrimonas perspica</name>
    <dbReference type="NCBI Taxonomy" id="381431"/>
    <lineage>
        <taxon>Bacteria</taxon>
        <taxon>Pseudomonadati</taxon>
        <taxon>Pseudomonadota</taxon>
        <taxon>Gammaproteobacteria</taxon>
        <taxon>Nevskiales</taxon>
        <taxon>Nevskiaceae</taxon>
        <taxon>Panacagrimonas</taxon>
    </lineage>
</organism>
<dbReference type="FunFam" id="1.20.1260.10:FF:000005">
    <property type="entry name" value="Bacterioferritin"/>
    <property type="match status" value="1"/>
</dbReference>
<dbReference type="NCBIfam" id="TIGR00754">
    <property type="entry name" value="bfr"/>
    <property type="match status" value="1"/>
</dbReference>
<evidence type="ECO:0000313" key="12">
    <source>
        <dbReference type="EMBL" id="TDU24374.1"/>
    </source>
</evidence>
<dbReference type="GO" id="GO:0020037">
    <property type="term" value="F:heme binding"/>
    <property type="evidence" value="ECO:0007669"/>
    <property type="project" value="TreeGrafter"/>
</dbReference>
<comment type="function">
    <text evidence="8">Iron-storage protein, whose ferroxidase center binds Fe(2+), oxidizes it using dioxygen to Fe(3+), and participates in the subsequent Fe(3+) oxide mineral core formation within the central cavity of the BFR protein shell.</text>
</comment>
<dbReference type="AlphaFoldDB" id="A0A4V3URZ4"/>
<feature type="binding site" evidence="9">
    <location>
        <position position="130"/>
    </location>
    <ligand>
        <name>Fe cation</name>
        <dbReference type="ChEBI" id="CHEBI:24875"/>
        <label>2</label>
    </ligand>
</feature>
<dbReference type="GO" id="GO:0008199">
    <property type="term" value="F:ferric iron binding"/>
    <property type="evidence" value="ECO:0007669"/>
    <property type="project" value="InterPro"/>
</dbReference>
<feature type="binding site" evidence="9">
    <location>
        <position position="51"/>
    </location>
    <ligand>
        <name>Fe cation</name>
        <dbReference type="ChEBI" id="CHEBI:24875"/>
        <label>1</label>
    </ligand>
</feature>
<evidence type="ECO:0000256" key="2">
    <source>
        <dbReference type="ARBA" id="ARBA00008093"/>
    </source>
</evidence>
<feature type="binding site" evidence="9">
    <location>
        <position position="127"/>
    </location>
    <ligand>
        <name>Fe cation</name>
        <dbReference type="ChEBI" id="CHEBI:24875"/>
        <label>1</label>
    </ligand>
</feature>
<proteinExistence type="inferred from homology"/>
<evidence type="ECO:0000256" key="1">
    <source>
        <dbReference type="ARBA" id="ARBA00001970"/>
    </source>
</evidence>
<comment type="catalytic activity">
    <reaction evidence="8">
        <text>4 Fe(2+) + O2 + 4 H(+) = 4 Fe(3+) + 2 H2O</text>
        <dbReference type="Rhea" id="RHEA:11148"/>
        <dbReference type="ChEBI" id="CHEBI:15377"/>
        <dbReference type="ChEBI" id="CHEBI:15378"/>
        <dbReference type="ChEBI" id="CHEBI:15379"/>
        <dbReference type="ChEBI" id="CHEBI:29033"/>
        <dbReference type="ChEBI" id="CHEBI:29034"/>
        <dbReference type="EC" id="1.16.3.1"/>
    </reaction>
</comment>
<dbReference type="InterPro" id="IPR009078">
    <property type="entry name" value="Ferritin-like_SF"/>
</dbReference>
<evidence type="ECO:0000256" key="3">
    <source>
        <dbReference type="ARBA" id="ARBA00022434"/>
    </source>
</evidence>
<evidence type="ECO:0000256" key="4">
    <source>
        <dbReference type="ARBA" id="ARBA00022617"/>
    </source>
</evidence>
<dbReference type="PROSITE" id="PS00549">
    <property type="entry name" value="BACTERIOFERRITIN"/>
    <property type="match status" value="1"/>
</dbReference>
<evidence type="ECO:0000256" key="7">
    <source>
        <dbReference type="ARBA" id="ARBA00036243"/>
    </source>
</evidence>
<keyword evidence="4 10" id="KW-0349">Heme</keyword>
<feature type="binding site" evidence="9">
    <location>
        <position position="50"/>
    </location>
    <ligand>
        <name>Fe cation</name>
        <dbReference type="ChEBI" id="CHEBI:24875"/>
        <label>3</label>
    </ligand>
</feature>
<dbReference type="PROSITE" id="PS50905">
    <property type="entry name" value="FERRITIN_LIKE"/>
    <property type="match status" value="1"/>
</dbReference>
<evidence type="ECO:0000313" key="13">
    <source>
        <dbReference type="Proteomes" id="UP000295341"/>
    </source>
</evidence>
<feature type="domain" description="Ferritin-like diiron" evidence="11">
    <location>
        <begin position="1"/>
        <end position="145"/>
    </location>
</feature>
<comment type="similarity">
    <text evidence="2 8 10">Belongs to the bacterioferritin family.</text>
</comment>
<feature type="binding site" evidence="9">
    <location>
        <position position="51"/>
    </location>
    <ligand>
        <name>Fe cation</name>
        <dbReference type="ChEBI" id="CHEBI:24875"/>
        <label>2</label>
    </ligand>
</feature>
<dbReference type="RefSeq" id="WP_133883785.1">
    <property type="nucleotide sequence ID" value="NZ_MWIN01000003.1"/>
</dbReference>
<sequence>MRGDAKVLEYLNLALRNELTAINQYFLHARMLDNWGMKKLGKKEYEESIDEMKHADSLMKRILFLEGLPNLQDLGKLFIGEDVKEVLECDLKRELEAHPMYKEAIAYCEQVRDYVTRELLVRIQESEEEHIDFIEEQLGLIERMGLQNYIQSVSGEIE</sequence>
<evidence type="ECO:0000256" key="6">
    <source>
        <dbReference type="ARBA" id="ARBA00023004"/>
    </source>
</evidence>
<dbReference type="InterPro" id="IPR009040">
    <property type="entry name" value="Ferritin-like_diiron"/>
</dbReference>
<feature type="binding site" evidence="9">
    <location>
        <position position="127"/>
    </location>
    <ligand>
        <name>Fe cation</name>
        <dbReference type="ChEBI" id="CHEBI:24875"/>
        <label>2</label>
    </ligand>
</feature>
<evidence type="ECO:0000256" key="5">
    <source>
        <dbReference type="ARBA" id="ARBA00022723"/>
    </source>
</evidence>
<dbReference type="PANTHER" id="PTHR30295:SF0">
    <property type="entry name" value="BACTERIOFERRITIN"/>
    <property type="match status" value="1"/>
</dbReference>
<keyword evidence="3 8" id="KW-0409">Iron storage</keyword>
<accession>A0A4V3URZ4</accession>
<feature type="binding site" evidence="9">
    <location>
        <position position="54"/>
    </location>
    <ligand>
        <name>Fe cation</name>
        <dbReference type="ChEBI" id="CHEBI:24875"/>
        <label>1</label>
    </ligand>
</feature>
<dbReference type="InterPro" id="IPR008331">
    <property type="entry name" value="Ferritin_DPS_dom"/>
</dbReference>
<dbReference type="GO" id="GO:0004322">
    <property type="term" value="F:ferroxidase activity"/>
    <property type="evidence" value="ECO:0007669"/>
    <property type="project" value="UniProtKB-EC"/>
</dbReference>
<dbReference type="Proteomes" id="UP000295341">
    <property type="component" value="Unassembled WGS sequence"/>
</dbReference>
<dbReference type="SUPFAM" id="SSF47240">
    <property type="entry name" value="Ferritin-like"/>
    <property type="match status" value="1"/>
</dbReference>
<feature type="binding site" evidence="9">
    <location>
        <position position="18"/>
    </location>
    <ligand>
        <name>Fe cation</name>
        <dbReference type="ChEBI" id="CHEBI:24875"/>
        <label>1</label>
    </ligand>
</feature>
<evidence type="ECO:0000256" key="10">
    <source>
        <dbReference type="RuleBase" id="RU000623"/>
    </source>
</evidence>
<comment type="caution">
    <text evidence="12">The sequence shown here is derived from an EMBL/GenBank/DDBJ whole genome shotgun (WGS) entry which is preliminary data.</text>
</comment>
<dbReference type="GO" id="GO:0006826">
    <property type="term" value="P:iron ion transport"/>
    <property type="evidence" value="ECO:0007669"/>
    <property type="project" value="InterPro"/>
</dbReference>
<keyword evidence="5 8" id="KW-0479">Metal-binding</keyword>
<feature type="binding site" evidence="9">
    <location>
        <position position="94"/>
    </location>
    <ligand>
        <name>Fe cation</name>
        <dbReference type="ChEBI" id="CHEBI:24875"/>
        <label>2</label>
    </ligand>
</feature>